<evidence type="ECO:0000256" key="5">
    <source>
        <dbReference type="SAM" id="Phobius"/>
    </source>
</evidence>
<keyword evidence="7" id="KW-1185">Reference proteome</keyword>
<dbReference type="PANTHER" id="PTHR13531:SF6">
    <property type="entry name" value="TMEM (HUMAN TRANSMEMBRANE PROTEIN) HOMOLOG"/>
    <property type="match status" value="1"/>
</dbReference>
<gene>
    <name evidence="6" type="ORF">HHI36_008786</name>
</gene>
<dbReference type="AlphaFoldDB" id="A0ABD2MUC3"/>
<evidence type="ECO:0000256" key="1">
    <source>
        <dbReference type="ARBA" id="ARBA00004141"/>
    </source>
</evidence>
<proteinExistence type="predicted"/>
<dbReference type="Proteomes" id="UP001516400">
    <property type="component" value="Unassembled WGS sequence"/>
</dbReference>
<dbReference type="Pfam" id="PF09799">
    <property type="entry name" value="Transmemb_17"/>
    <property type="match status" value="1"/>
</dbReference>
<dbReference type="PANTHER" id="PTHR13531">
    <property type="entry name" value="GEO07735P1-RELATED-RELATED"/>
    <property type="match status" value="1"/>
</dbReference>
<keyword evidence="3 5" id="KW-1133">Transmembrane helix</keyword>
<name>A0ABD2MUC3_9CUCU</name>
<dbReference type="EMBL" id="JABFTP020000021">
    <property type="protein sequence ID" value="KAL3269726.1"/>
    <property type="molecule type" value="Genomic_DNA"/>
</dbReference>
<accession>A0ABD2MUC3</accession>
<feature type="transmembrane region" description="Helical" evidence="5">
    <location>
        <begin position="70"/>
        <end position="91"/>
    </location>
</feature>
<organism evidence="6 7">
    <name type="scientific">Cryptolaemus montrouzieri</name>
    <dbReference type="NCBI Taxonomy" id="559131"/>
    <lineage>
        <taxon>Eukaryota</taxon>
        <taxon>Metazoa</taxon>
        <taxon>Ecdysozoa</taxon>
        <taxon>Arthropoda</taxon>
        <taxon>Hexapoda</taxon>
        <taxon>Insecta</taxon>
        <taxon>Pterygota</taxon>
        <taxon>Neoptera</taxon>
        <taxon>Endopterygota</taxon>
        <taxon>Coleoptera</taxon>
        <taxon>Polyphaga</taxon>
        <taxon>Cucujiformia</taxon>
        <taxon>Coccinelloidea</taxon>
        <taxon>Coccinellidae</taxon>
        <taxon>Scymninae</taxon>
        <taxon>Scymnini</taxon>
        <taxon>Cryptolaemus</taxon>
    </lineage>
</organism>
<evidence type="ECO:0000313" key="6">
    <source>
        <dbReference type="EMBL" id="KAL3269726.1"/>
    </source>
</evidence>
<reference evidence="6 7" key="1">
    <citation type="journal article" date="2021" name="BMC Biol.">
        <title>Horizontally acquired antibacterial genes associated with adaptive radiation of ladybird beetles.</title>
        <authorList>
            <person name="Li H.S."/>
            <person name="Tang X.F."/>
            <person name="Huang Y.H."/>
            <person name="Xu Z.Y."/>
            <person name="Chen M.L."/>
            <person name="Du X.Y."/>
            <person name="Qiu B.Y."/>
            <person name="Chen P.T."/>
            <person name="Zhang W."/>
            <person name="Slipinski A."/>
            <person name="Escalona H.E."/>
            <person name="Waterhouse R.M."/>
            <person name="Zwick A."/>
            <person name="Pang H."/>
        </authorList>
    </citation>
    <scope>NUCLEOTIDE SEQUENCE [LARGE SCALE GENOMIC DNA]</scope>
    <source>
        <strain evidence="6">SYSU2018</strain>
    </source>
</reference>
<feature type="transmembrane region" description="Helical" evidence="5">
    <location>
        <begin position="103"/>
        <end position="122"/>
    </location>
</feature>
<keyword evidence="4 5" id="KW-0472">Membrane</keyword>
<evidence type="ECO:0008006" key="8">
    <source>
        <dbReference type="Google" id="ProtNLM"/>
    </source>
</evidence>
<evidence type="ECO:0000256" key="4">
    <source>
        <dbReference type="ARBA" id="ARBA00023136"/>
    </source>
</evidence>
<evidence type="ECO:0000256" key="2">
    <source>
        <dbReference type="ARBA" id="ARBA00022692"/>
    </source>
</evidence>
<keyword evidence="2 5" id="KW-0812">Transmembrane</keyword>
<sequence>MDWKSTVAAMSDKVFPGLSNNVEKQGNEVMSNLPLQMALYFNVIYAPFWLFIITMYLFEKLDQFTDLHQFVILTIIFIATTVEILRLYLGYEGNLRDKVPELSGFWMLSILLQLPVQSILLFTPHLNFSVLEVVSQAIMFTMLVTQIISGYVALKFTAAQQAIYFRIMKLKADISMSDIQEKYRIS</sequence>
<protein>
    <recommendedName>
        <fullName evidence="8">Transmembrane protein 17</fullName>
    </recommendedName>
</protein>
<comment type="caution">
    <text evidence="6">The sequence shown here is derived from an EMBL/GenBank/DDBJ whole genome shotgun (WGS) entry which is preliminary data.</text>
</comment>
<comment type="subcellular location">
    <subcellularLocation>
        <location evidence="1">Membrane</location>
        <topology evidence="1">Multi-pass membrane protein</topology>
    </subcellularLocation>
</comment>
<feature type="transmembrane region" description="Helical" evidence="5">
    <location>
        <begin position="39"/>
        <end position="58"/>
    </location>
</feature>
<feature type="transmembrane region" description="Helical" evidence="5">
    <location>
        <begin position="134"/>
        <end position="154"/>
    </location>
</feature>
<evidence type="ECO:0000256" key="3">
    <source>
        <dbReference type="ARBA" id="ARBA00022989"/>
    </source>
</evidence>
<evidence type="ECO:0000313" key="7">
    <source>
        <dbReference type="Proteomes" id="UP001516400"/>
    </source>
</evidence>
<dbReference type="InterPro" id="IPR019184">
    <property type="entry name" value="Uncharacterised_TM-17"/>
</dbReference>
<dbReference type="GO" id="GO:0016020">
    <property type="term" value="C:membrane"/>
    <property type="evidence" value="ECO:0007669"/>
    <property type="project" value="UniProtKB-SubCell"/>
</dbReference>